<evidence type="ECO:0000313" key="2">
    <source>
        <dbReference type="EMBL" id="QUY37284.1"/>
    </source>
</evidence>
<evidence type="ECO:0000313" key="3">
    <source>
        <dbReference type="Proteomes" id="UP000679388"/>
    </source>
</evidence>
<gene>
    <name evidence="2" type="ORF">H2677_03605</name>
</gene>
<reference evidence="2" key="1">
    <citation type="submission" date="2020-07" db="EMBL/GenBank/DDBJ databases">
        <title>Acinetobacter junii strain YR7 chromosome and plasmid pNDM-YR7.</title>
        <authorList>
            <person name="Tang B."/>
        </authorList>
    </citation>
    <scope>NUCLEOTIDE SEQUENCE</scope>
    <source>
        <strain evidence="2">YR7</strain>
    </source>
</reference>
<dbReference type="RefSeq" id="WP_130575680.1">
    <property type="nucleotide sequence ID" value="NZ_CP059558.1"/>
</dbReference>
<sequence>MWIWVLIIVTVGIILWWGVVPLIARQYRKKIAEYALQYGNVPITYSDAFDSKTLRKQWNEHVQQGQFLFLQQYELYQQWGFLICNFYSNQLIKNNLIHNYFLADDEDQVEASRKQAYAILNASDVSRTKWNDAVFTLERLAWMNDDAIAATYLGNLLSQSHTTPKSIRQAWHWYRLATNITDSEDNAFHQVIELAKRYPDVFNDEDFQDNFYFLEQHMYSEIFKRNIFIEDWQEKFQK</sequence>
<name>A0AAX1MIR5_ACIJU</name>
<accession>A0AAX1MIR5</accession>
<dbReference type="AlphaFoldDB" id="A0AAX1MIR5"/>
<feature type="transmembrane region" description="Helical" evidence="1">
    <location>
        <begin position="6"/>
        <end position="24"/>
    </location>
</feature>
<protein>
    <recommendedName>
        <fullName evidence="4">DUF1266 domain-containing protein</fullName>
    </recommendedName>
</protein>
<keyword evidence="1" id="KW-0812">Transmembrane</keyword>
<dbReference type="Proteomes" id="UP000679388">
    <property type="component" value="Chromosome"/>
</dbReference>
<evidence type="ECO:0000256" key="1">
    <source>
        <dbReference type="SAM" id="Phobius"/>
    </source>
</evidence>
<dbReference type="EMBL" id="CP059558">
    <property type="protein sequence ID" value="QUY37284.1"/>
    <property type="molecule type" value="Genomic_DNA"/>
</dbReference>
<keyword evidence="1" id="KW-1133">Transmembrane helix</keyword>
<evidence type="ECO:0008006" key="4">
    <source>
        <dbReference type="Google" id="ProtNLM"/>
    </source>
</evidence>
<dbReference type="SUPFAM" id="SSF81901">
    <property type="entry name" value="HCP-like"/>
    <property type="match status" value="1"/>
</dbReference>
<proteinExistence type="predicted"/>
<dbReference type="GeneID" id="70091587"/>
<organism evidence="2 3">
    <name type="scientific">Acinetobacter junii</name>
    <dbReference type="NCBI Taxonomy" id="40215"/>
    <lineage>
        <taxon>Bacteria</taxon>
        <taxon>Pseudomonadati</taxon>
        <taxon>Pseudomonadota</taxon>
        <taxon>Gammaproteobacteria</taxon>
        <taxon>Moraxellales</taxon>
        <taxon>Moraxellaceae</taxon>
        <taxon>Acinetobacter</taxon>
    </lineage>
</organism>
<keyword evidence="1" id="KW-0472">Membrane</keyword>